<organism evidence="1 2">
    <name type="scientific">Malassezia psittaci</name>
    <dbReference type="NCBI Taxonomy" id="1821823"/>
    <lineage>
        <taxon>Eukaryota</taxon>
        <taxon>Fungi</taxon>
        <taxon>Dikarya</taxon>
        <taxon>Basidiomycota</taxon>
        <taxon>Ustilaginomycotina</taxon>
        <taxon>Malasseziomycetes</taxon>
        <taxon>Malasseziales</taxon>
        <taxon>Malasseziaceae</taxon>
        <taxon>Malassezia</taxon>
    </lineage>
</organism>
<protein>
    <submittedName>
        <fullName evidence="1">Uncharacterized protein</fullName>
    </submittedName>
</protein>
<dbReference type="Proteomes" id="UP001214628">
    <property type="component" value="Chromosome 1"/>
</dbReference>
<keyword evidence="2" id="KW-1185">Reference proteome</keyword>
<proteinExistence type="predicted"/>
<name>A0AAF0JD95_9BASI</name>
<dbReference type="EMBL" id="CP118375">
    <property type="protein sequence ID" value="WFD42433.1"/>
    <property type="molecule type" value="Genomic_DNA"/>
</dbReference>
<reference evidence="1" key="1">
    <citation type="submission" date="2023-02" db="EMBL/GenBank/DDBJ databases">
        <title>Mating type loci evolution in Malassezia.</title>
        <authorList>
            <person name="Coelho M.A."/>
        </authorList>
    </citation>
    <scope>NUCLEOTIDE SEQUENCE</scope>
    <source>
        <strain evidence="1">CBS 14136</strain>
    </source>
</reference>
<gene>
    <name evidence="1" type="ORF">MPSI1_001078</name>
</gene>
<evidence type="ECO:0000313" key="2">
    <source>
        <dbReference type="Proteomes" id="UP001214628"/>
    </source>
</evidence>
<dbReference type="AlphaFoldDB" id="A0AAF0JD95"/>
<accession>A0AAF0JD95</accession>
<sequence length="310" mass="35454">MAKPLAQLVEDYFDEEQCMHSKVAETDDAALDLMDVAYTSERPPNGQGANSVEKWKRQYQTNESISSTPLGPWADALPLKFNTVWDLLAFEPNGVLCTESPWRSPEQEFWMPERSLGSAPNYPRDEQTRPAKIRNSSVISEGTRVKYSTTFLNSIYNLVYELCDETIDSRPQLRLNNDNAENVVCELVSKSFNSKKMLNQASDKNPSTIKHTLGLWYRFLWLKLYLLRSLLPLSLEPRDNAWAILLEQTTKFESVVTDELEAEEASKLVSTRQLRTDKGHDYDDLSQLSELLQDTLSLKTALQMQNMAGW</sequence>
<evidence type="ECO:0000313" key="1">
    <source>
        <dbReference type="EMBL" id="WFD42433.1"/>
    </source>
</evidence>